<gene>
    <name evidence="4" type="ORF">Adt_40685</name>
</gene>
<sequence>MTSKSLEYVAEEYLLNLVERSLILVSKRSSKGKTKMCKIHDLLHELCVREARKESFFHVTDRSLNGLPTDISTSHVTGKSLYDLPTNFISLRIHPNTETNFVHAESLPTSTV</sequence>
<keyword evidence="2" id="KW-0067">ATP-binding</keyword>
<feature type="domain" description="Disease resistance protein winged helix" evidence="3">
    <location>
        <begin position="3"/>
        <end position="47"/>
    </location>
</feature>
<accession>A0ABD1PMJ0</accession>
<evidence type="ECO:0000256" key="1">
    <source>
        <dbReference type="ARBA" id="ARBA00022741"/>
    </source>
</evidence>
<organism evidence="4 5">
    <name type="scientific">Abeliophyllum distichum</name>
    <dbReference type="NCBI Taxonomy" id="126358"/>
    <lineage>
        <taxon>Eukaryota</taxon>
        <taxon>Viridiplantae</taxon>
        <taxon>Streptophyta</taxon>
        <taxon>Embryophyta</taxon>
        <taxon>Tracheophyta</taxon>
        <taxon>Spermatophyta</taxon>
        <taxon>Magnoliopsida</taxon>
        <taxon>eudicotyledons</taxon>
        <taxon>Gunneridae</taxon>
        <taxon>Pentapetalae</taxon>
        <taxon>asterids</taxon>
        <taxon>lamiids</taxon>
        <taxon>Lamiales</taxon>
        <taxon>Oleaceae</taxon>
        <taxon>Forsythieae</taxon>
        <taxon>Abeliophyllum</taxon>
    </lineage>
</organism>
<dbReference type="Proteomes" id="UP001604336">
    <property type="component" value="Unassembled WGS sequence"/>
</dbReference>
<dbReference type="Gene3D" id="1.10.10.10">
    <property type="entry name" value="Winged helix-like DNA-binding domain superfamily/Winged helix DNA-binding domain"/>
    <property type="match status" value="1"/>
</dbReference>
<evidence type="ECO:0000313" key="4">
    <source>
        <dbReference type="EMBL" id="KAL2464834.1"/>
    </source>
</evidence>
<evidence type="ECO:0000256" key="2">
    <source>
        <dbReference type="ARBA" id="ARBA00022840"/>
    </source>
</evidence>
<protein>
    <submittedName>
        <fullName evidence="4">NB-ARC</fullName>
    </submittedName>
</protein>
<dbReference type="AlphaFoldDB" id="A0ABD1PMJ0"/>
<dbReference type="Pfam" id="PF23559">
    <property type="entry name" value="WHD_DRP"/>
    <property type="match status" value="1"/>
</dbReference>
<keyword evidence="1" id="KW-0547">Nucleotide-binding</keyword>
<dbReference type="InterPro" id="IPR058922">
    <property type="entry name" value="WHD_DRP"/>
</dbReference>
<proteinExistence type="predicted"/>
<dbReference type="InterPro" id="IPR036388">
    <property type="entry name" value="WH-like_DNA-bd_sf"/>
</dbReference>
<name>A0ABD1PMJ0_9LAMI</name>
<keyword evidence="5" id="KW-1185">Reference proteome</keyword>
<dbReference type="EMBL" id="JBFOLK010000013">
    <property type="protein sequence ID" value="KAL2464834.1"/>
    <property type="molecule type" value="Genomic_DNA"/>
</dbReference>
<evidence type="ECO:0000259" key="3">
    <source>
        <dbReference type="Pfam" id="PF23559"/>
    </source>
</evidence>
<reference evidence="5" key="1">
    <citation type="submission" date="2024-07" db="EMBL/GenBank/DDBJ databases">
        <title>Two chromosome-level genome assemblies of Korean endemic species Abeliophyllum distichum and Forsythia ovata (Oleaceae).</title>
        <authorList>
            <person name="Jang H."/>
        </authorList>
    </citation>
    <scope>NUCLEOTIDE SEQUENCE [LARGE SCALE GENOMIC DNA]</scope>
</reference>
<evidence type="ECO:0000313" key="5">
    <source>
        <dbReference type="Proteomes" id="UP001604336"/>
    </source>
</evidence>
<comment type="caution">
    <text evidence="4">The sequence shown here is derived from an EMBL/GenBank/DDBJ whole genome shotgun (WGS) entry which is preliminary data.</text>
</comment>